<evidence type="ECO:0000256" key="2">
    <source>
        <dbReference type="ARBA" id="ARBA00005417"/>
    </source>
</evidence>
<proteinExistence type="inferred from homology"/>
<dbReference type="Pfam" id="PF00005">
    <property type="entry name" value="ABC_tran"/>
    <property type="match status" value="2"/>
</dbReference>
<keyword evidence="4" id="KW-1003">Cell membrane</keyword>
<dbReference type="PROSITE" id="PS00211">
    <property type="entry name" value="ABC_TRANSPORTER_1"/>
    <property type="match status" value="2"/>
</dbReference>
<keyword evidence="3" id="KW-0813">Transport</keyword>
<dbReference type="GO" id="GO:0016887">
    <property type="term" value="F:ATP hydrolysis activity"/>
    <property type="evidence" value="ECO:0007669"/>
    <property type="project" value="InterPro"/>
</dbReference>
<gene>
    <name evidence="9" type="ORF">EV684_112129</name>
</gene>
<reference evidence="9 10" key="1">
    <citation type="submission" date="2019-03" db="EMBL/GenBank/DDBJ databases">
        <title>Genomic Encyclopedia of Type Strains, Phase IV (KMG-IV): sequencing the most valuable type-strain genomes for metagenomic binning, comparative biology and taxonomic classification.</title>
        <authorList>
            <person name="Goeker M."/>
        </authorList>
    </citation>
    <scope>NUCLEOTIDE SEQUENCE [LARGE SCALE GENOMIC DNA]</scope>
    <source>
        <strain evidence="9 10">DSM 1709</strain>
    </source>
</reference>
<evidence type="ECO:0000256" key="5">
    <source>
        <dbReference type="ARBA" id="ARBA00022741"/>
    </source>
</evidence>
<comment type="subcellular location">
    <subcellularLocation>
        <location evidence="1">Cell inner membrane</location>
        <topology evidence="1">Peripheral membrane protein</topology>
    </subcellularLocation>
</comment>
<keyword evidence="6 9" id="KW-0067">ATP-binding</keyword>
<evidence type="ECO:0000259" key="8">
    <source>
        <dbReference type="PROSITE" id="PS50893"/>
    </source>
</evidence>
<name>A0A4R2M3U1_RUBGE</name>
<keyword evidence="7" id="KW-0472">Membrane</keyword>
<organism evidence="9 10">
    <name type="scientific">Rubrivivax gelatinosus</name>
    <name type="common">Rhodocyclus gelatinosus</name>
    <name type="synonym">Rhodopseudomonas gelatinosa</name>
    <dbReference type="NCBI Taxonomy" id="28068"/>
    <lineage>
        <taxon>Bacteria</taxon>
        <taxon>Pseudomonadati</taxon>
        <taxon>Pseudomonadota</taxon>
        <taxon>Betaproteobacteria</taxon>
        <taxon>Burkholderiales</taxon>
        <taxon>Sphaerotilaceae</taxon>
        <taxon>Rubrivivax</taxon>
    </lineage>
</organism>
<dbReference type="OrthoDB" id="9784450at2"/>
<dbReference type="Proteomes" id="UP000295106">
    <property type="component" value="Unassembled WGS sequence"/>
</dbReference>
<evidence type="ECO:0000256" key="1">
    <source>
        <dbReference type="ARBA" id="ARBA00004417"/>
    </source>
</evidence>
<dbReference type="SUPFAM" id="SSF52540">
    <property type="entry name" value="P-loop containing nucleoside triphosphate hydrolases"/>
    <property type="match status" value="2"/>
</dbReference>
<dbReference type="SMART" id="SM00382">
    <property type="entry name" value="AAA"/>
    <property type="match status" value="2"/>
</dbReference>
<evidence type="ECO:0000256" key="6">
    <source>
        <dbReference type="ARBA" id="ARBA00022840"/>
    </source>
</evidence>
<dbReference type="GO" id="GO:0005886">
    <property type="term" value="C:plasma membrane"/>
    <property type="evidence" value="ECO:0007669"/>
    <property type="project" value="UniProtKB-SubCell"/>
</dbReference>
<accession>A0A4R2M3U1</accession>
<feature type="domain" description="ABC transporter" evidence="8">
    <location>
        <begin position="267"/>
        <end position="466"/>
    </location>
</feature>
<dbReference type="PROSITE" id="PS50893">
    <property type="entry name" value="ABC_TRANSPORTER_2"/>
    <property type="match status" value="2"/>
</dbReference>
<dbReference type="GO" id="GO:0005524">
    <property type="term" value="F:ATP binding"/>
    <property type="evidence" value="ECO:0007669"/>
    <property type="project" value="UniProtKB-KW"/>
</dbReference>
<dbReference type="RefSeq" id="WP_132648737.1">
    <property type="nucleotide sequence ID" value="NZ_CP181386.1"/>
</dbReference>
<protein>
    <submittedName>
        <fullName evidence="9">Peptide/nickel transport system ATP-binding protein</fullName>
    </submittedName>
</protein>
<sequence>MSAALDVRELSVHAGSTPLVQGVSFEIPPGGALTVLGESGSGKSLMAQALLARLPAGLRSGGELRLQGRTMDAASLRAAWGRRIALLPQEPWAALDPTMRVGAQVAEVHRWVRGLDAAGAQRAAAEALAGLGLAAPVLRRHPHQISGGMAQRVALAATLAGGAPLVLVDEPTKGLDTERRDEVVALLRGVMAAGGAVLTITHDVAVARALGGQLLVMREAGVVEQGEAAAVFAAPRHAYTRELIAADPAHWAPRRAPAAPAHGAPLIEARGLSLARGGQRLFDGLDLRIGRGERWALLGPSGAGKTSLGNVLLGLLPPDAGELRRAPGLAPLALQKLYQDPLAAFAPQVPLGQALEDFRRRHRLPAARLHTLRDRLGLPAALLERRPAAVSGGELQRLALLRVMLLEPALLFADEPSSRLDPITQRDVLRLLQAELDTHGTALLLVTHDAALAAHMAEHRLHIGGVQ</sequence>
<dbReference type="EMBL" id="SLXD01000012">
    <property type="protein sequence ID" value="TCP00691.1"/>
    <property type="molecule type" value="Genomic_DNA"/>
</dbReference>
<dbReference type="GeneID" id="99683272"/>
<comment type="similarity">
    <text evidence="2">Belongs to the ABC transporter superfamily.</text>
</comment>
<evidence type="ECO:0000313" key="9">
    <source>
        <dbReference type="EMBL" id="TCP00691.1"/>
    </source>
</evidence>
<dbReference type="AlphaFoldDB" id="A0A4R2M3U1"/>
<evidence type="ECO:0000256" key="7">
    <source>
        <dbReference type="ARBA" id="ARBA00023136"/>
    </source>
</evidence>
<evidence type="ECO:0000256" key="3">
    <source>
        <dbReference type="ARBA" id="ARBA00022448"/>
    </source>
</evidence>
<comment type="caution">
    <text evidence="9">The sequence shown here is derived from an EMBL/GenBank/DDBJ whole genome shotgun (WGS) entry which is preliminary data.</text>
</comment>
<dbReference type="Gene3D" id="3.40.50.300">
    <property type="entry name" value="P-loop containing nucleotide triphosphate hydrolases"/>
    <property type="match status" value="2"/>
</dbReference>
<dbReference type="InterPro" id="IPR027417">
    <property type="entry name" value="P-loop_NTPase"/>
</dbReference>
<dbReference type="InterPro" id="IPR003593">
    <property type="entry name" value="AAA+_ATPase"/>
</dbReference>
<dbReference type="InterPro" id="IPR050388">
    <property type="entry name" value="ABC_Ni/Peptide_Import"/>
</dbReference>
<keyword evidence="5" id="KW-0547">Nucleotide-binding</keyword>
<dbReference type="InterPro" id="IPR003439">
    <property type="entry name" value="ABC_transporter-like_ATP-bd"/>
</dbReference>
<feature type="domain" description="ABC transporter" evidence="8">
    <location>
        <begin position="5"/>
        <end position="244"/>
    </location>
</feature>
<dbReference type="PANTHER" id="PTHR43297:SF7">
    <property type="entry name" value="D,D-DIPEPTIDE TRANSPORT ATP-BINDING PROTEIN DDPD-RELATED"/>
    <property type="match status" value="1"/>
</dbReference>
<evidence type="ECO:0000313" key="10">
    <source>
        <dbReference type="Proteomes" id="UP000295106"/>
    </source>
</evidence>
<evidence type="ECO:0000256" key="4">
    <source>
        <dbReference type="ARBA" id="ARBA00022475"/>
    </source>
</evidence>
<dbReference type="PANTHER" id="PTHR43297">
    <property type="entry name" value="OLIGOPEPTIDE TRANSPORT ATP-BINDING PROTEIN APPD"/>
    <property type="match status" value="1"/>
</dbReference>
<dbReference type="InterPro" id="IPR017871">
    <property type="entry name" value="ABC_transporter-like_CS"/>
</dbReference>